<dbReference type="GO" id="GO:0016757">
    <property type="term" value="F:glycosyltransferase activity"/>
    <property type="evidence" value="ECO:0007669"/>
    <property type="project" value="UniProtKB-KW"/>
</dbReference>
<feature type="transmembrane region" description="Helical" evidence="2">
    <location>
        <begin position="229"/>
        <end position="253"/>
    </location>
</feature>
<organism evidence="5">
    <name type="scientific">Bifidobacterium fermentum</name>
    <dbReference type="NCBI Taxonomy" id="3059035"/>
    <lineage>
        <taxon>Bacteria</taxon>
        <taxon>Bacillati</taxon>
        <taxon>Actinomycetota</taxon>
        <taxon>Actinomycetes</taxon>
        <taxon>Bifidobacteriales</taxon>
        <taxon>Bifidobacteriaceae</taxon>
        <taxon>Bifidobacterium</taxon>
    </lineage>
</organism>
<evidence type="ECO:0000313" key="4">
    <source>
        <dbReference type="EMBL" id="XDS47344.1"/>
    </source>
</evidence>
<protein>
    <submittedName>
        <fullName evidence="5">Glycosyltransferase family 2 protein</fullName>
        <ecNumber evidence="5">2.4.-.-</ecNumber>
    </submittedName>
</protein>
<dbReference type="GO" id="GO:0005886">
    <property type="term" value="C:plasma membrane"/>
    <property type="evidence" value="ECO:0007669"/>
    <property type="project" value="TreeGrafter"/>
</dbReference>
<dbReference type="InterPro" id="IPR001173">
    <property type="entry name" value="Glyco_trans_2-like"/>
</dbReference>
<dbReference type="RefSeq" id="WP_369341989.1">
    <property type="nucleotide sequence ID" value="NZ_CP129675.1"/>
</dbReference>
<feature type="transmembrane region" description="Helical" evidence="2">
    <location>
        <begin position="265"/>
        <end position="287"/>
    </location>
</feature>
<keyword evidence="5" id="KW-0808">Transferase</keyword>
<sequence length="306" mass="34628">MTVSIVVPVLNEQDNLQPFFTVLQEIAGKLDADMEFIFVNDGSTDGSLHILERMHEAHPCVHYVDFSRNFGKEAAILAGLERSTGEFVAVMDADLQDPPELLLEMHTLVASGAYDMVGSRRISRTGESWLRSFCAKAFYWLIRRISRTQMIDGVRDFRLMSRPVVESVLELREYNRFSKGLFSWVGYRVKYLEFENRKRIGGRSSWSFGGLAKYSVDGIMNFSNVPLQLASYLGFLLSFLSIIGIGIVLYRTIVFGDPVAGWPSLVSIMLLIGGLQLYGLGILGQYIGRIYLECKKRPHFIVRKAE</sequence>
<evidence type="ECO:0000256" key="2">
    <source>
        <dbReference type="SAM" id="Phobius"/>
    </source>
</evidence>
<dbReference type="Pfam" id="PF00535">
    <property type="entry name" value="Glycos_transf_2"/>
    <property type="match status" value="1"/>
</dbReference>
<comment type="similarity">
    <text evidence="1">Belongs to the glycosyltransferase 2 family.</text>
</comment>
<dbReference type="KEGG" id="bfk:QN062_02205"/>
<feature type="domain" description="Glycosyltransferase 2-like" evidence="3">
    <location>
        <begin position="4"/>
        <end position="167"/>
    </location>
</feature>
<evidence type="ECO:0000259" key="3">
    <source>
        <dbReference type="Pfam" id="PF00535"/>
    </source>
</evidence>
<keyword evidence="2" id="KW-0812">Transmembrane</keyword>
<dbReference type="PANTHER" id="PTHR48090:SF8">
    <property type="entry name" value="GLYCOSYLTRANSFERASE CSBB-RELATED"/>
    <property type="match status" value="1"/>
</dbReference>
<dbReference type="Gene3D" id="3.90.550.10">
    <property type="entry name" value="Spore Coat Polysaccharide Biosynthesis Protein SpsA, Chain A"/>
    <property type="match status" value="1"/>
</dbReference>
<dbReference type="PANTHER" id="PTHR48090">
    <property type="entry name" value="UNDECAPRENYL-PHOSPHATE 4-DEOXY-4-FORMAMIDO-L-ARABINOSE TRANSFERASE-RELATED"/>
    <property type="match status" value="1"/>
</dbReference>
<evidence type="ECO:0000256" key="1">
    <source>
        <dbReference type="ARBA" id="ARBA00006739"/>
    </source>
</evidence>
<proteinExistence type="inferred from homology"/>
<dbReference type="EMBL" id="CP129682">
    <property type="protein sequence ID" value="XDS47948.1"/>
    <property type="molecule type" value="Genomic_DNA"/>
</dbReference>
<dbReference type="SUPFAM" id="SSF53448">
    <property type="entry name" value="Nucleotide-diphospho-sugar transferases"/>
    <property type="match status" value="1"/>
</dbReference>
<keyword evidence="2" id="KW-0472">Membrane</keyword>
<dbReference type="AlphaFoldDB" id="A0AB39UFK0"/>
<dbReference type="EMBL" id="CP129675">
    <property type="protein sequence ID" value="XDS47344.1"/>
    <property type="molecule type" value="Genomic_DNA"/>
</dbReference>
<evidence type="ECO:0000313" key="5">
    <source>
        <dbReference type="EMBL" id="XDS47948.1"/>
    </source>
</evidence>
<dbReference type="EMBL" id="CP129683">
    <property type="protein sequence ID" value="XDS51025.1"/>
    <property type="molecule type" value="Genomic_DNA"/>
</dbReference>
<keyword evidence="5" id="KW-0328">Glycosyltransferase</keyword>
<dbReference type="EC" id="2.4.-.-" evidence="5"/>
<gene>
    <name evidence="6" type="ORF">QN062_02205</name>
    <name evidence="5" type="ORF">QN216_06210</name>
    <name evidence="4" type="ORF">QN217_04240</name>
</gene>
<dbReference type="CDD" id="cd04187">
    <property type="entry name" value="DPM1_like_bac"/>
    <property type="match status" value="1"/>
</dbReference>
<dbReference type="InterPro" id="IPR029044">
    <property type="entry name" value="Nucleotide-diphossugar_trans"/>
</dbReference>
<dbReference type="InterPro" id="IPR050256">
    <property type="entry name" value="Glycosyltransferase_2"/>
</dbReference>
<reference evidence="5" key="1">
    <citation type="submission" date="2023-07" db="EMBL/GenBank/DDBJ databases">
        <title>Bifidobacterium aquikefiriaerophilum sp. nov. and Bifidobacterium eccum sp. nov., isolated from water kefir.</title>
        <authorList>
            <person name="Breselge S."/>
            <person name="Bellassi P."/>
            <person name="Barcenilla C."/>
            <person name="Alvarez-Ordonez A."/>
            <person name="Morelli L."/>
            <person name="Cotter P.D."/>
        </authorList>
    </citation>
    <scope>NUCLEOTIDE SEQUENCE</scope>
    <source>
        <strain evidence="6">WK012_4_13</strain>
        <strain evidence="5">WK013_4_14</strain>
        <strain evidence="4">WK048_4_13</strain>
    </source>
</reference>
<name>A0AB39UFK0_9BIFI</name>
<keyword evidence="2" id="KW-1133">Transmembrane helix</keyword>
<accession>A0AB39UFK0</accession>
<evidence type="ECO:0000313" key="6">
    <source>
        <dbReference type="EMBL" id="XDS51025.1"/>
    </source>
</evidence>